<evidence type="ECO:0000313" key="2">
    <source>
        <dbReference type="Proteomes" id="UP000185904"/>
    </source>
</evidence>
<protein>
    <submittedName>
        <fullName evidence="1">Uncharacterized protein</fullName>
    </submittedName>
</protein>
<dbReference type="RefSeq" id="XP_022494153.1">
    <property type="nucleotide sequence ID" value="XM_022649873.1"/>
</dbReference>
<dbReference type="AlphaFoldDB" id="A0A178BQW6"/>
<comment type="caution">
    <text evidence="1">The sequence shown here is derived from an EMBL/GenBank/DDBJ whole genome shotgun (WGS) entry which is preliminary data.</text>
</comment>
<keyword evidence="2" id="KW-1185">Reference proteome</keyword>
<evidence type="ECO:0000313" key="1">
    <source>
        <dbReference type="EMBL" id="OAL19396.1"/>
    </source>
</evidence>
<proteinExistence type="predicted"/>
<dbReference type="Proteomes" id="UP000185904">
    <property type="component" value="Unassembled WGS sequence"/>
</dbReference>
<name>A0A178BQW6_9EURO</name>
<organism evidence="1 2">
    <name type="scientific">Fonsecaea nubica</name>
    <dbReference type="NCBI Taxonomy" id="856822"/>
    <lineage>
        <taxon>Eukaryota</taxon>
        <taxon>Fungi</taxon>
        <taxon>Dikarya</taxon>
        <taxon>Ascomycota</taxon>
        <taxon>Pezizomycotina</taxon>
        <taxon>Eurotiomycetes</taxon>
        <taxon>Chaetothyriomycetidae</taxon>
        <taxon>Chaetothyriales</taxon>
        <taxon>Herpotrichiellaceae</taxon>
        <taxon>Fonsecaea</taxon>
    </lineage>
</organism>
<sequence length="137" mass="15003">MRSGPCEQIPPCSGTVTSKRDKLGVFRITDEQTQQAKQLVKLCDGAEASPVFKRTVESADSIYSLEYRDTQTNHVGRRAACFTRDQNGNVRGTVNACNTTWTPTRSIPGASNNDAAFVQALTLRSDKRTGLRSHGEP</sequence>
<dbReference type="EMBL" id="LVCJ01000176">
    <property type="protein sequence ID" value="OAL19396.1"/>
    <property type="molecule type" value="Genomic_DNA"/>
</dbReference>
<gene>
    <name evidence="1" type="ORF">AYO20_11651</name>
</gene>
<dbReference type="GeneID" id="34595026"/>
<accession>A0A178BQW6</accession>
<reference evidence="1 2" key="1">
    <citation type="submission" date="2016-03" db="EMBL/GenBank/DDBJ databases">
        <title>The draft genome sequence of Fonsecaea nubica causative agent of cutaneous subcutaneous infection in human host.</title>
        <authorList>
            <person name="Costa F."/>
            <person name="Sybren D.H."/>
            <person name="Raittz R.T."/>
            <person name="Weiss V.A."/>
            <person name="Leao A.C."/>
            <person name="Gomes R."/>
            <person name="De Souza E.M."/>
            <person name="Pedrosa F.O."/>
            <person name="Steffens M.B."/>
            <person name="Bombassaro A."/>
            <person name="Tadra-Sfeir M.Z."/>
            <person name="Moreno L.F."/>
            <person name="Najafzadeh M.J."/>
            <person name="Felipe M.S."/>
            <person name="Teixeira M."/>
            <person name="Sun J."/>
            <person name="Xi L."/>
            <person name="Castro M.A."/>
            <person name="Vicente V.A."/>
        </authorList>
    </citation>
    <scope>NUCLEOTIDE SEQUENCE [LARGE SCALE GENOMIC DNA]</scope>
    <source>
        <strain evidence="1 2">CBS 269.64</strain>
    </source>
</reference>